<keyword evidence="5" id="KW-1185">Reference proteome</keyword>
<dbReference type="Gene3D" id="3.90.1200.10">
    <property type="match status" value="1"/>
</dbReference>
<organism evidence="4 5">
    <name type="scientific">Ferrimonas lipolytica</name>
    <dbReference type="NCBI Taxonomy" id="2724191"/>
    <lineage>
        <taxon>Bacteria</taxon>
        <taxon>Pseudomonadati</taxon>
        <taxon>Pseudomonadota</taxon>
        <taxon>Gammaproteobacteria</taxon>
        <taxon>Alteromonadales</taxon>
        <taxon>Ferrimonadaceae</taxon>
        <taxon>Ferrimonas</taxon>
    </lineage>
</organism>
<dbReference type="AlphaFoldDB" id="A0A6H1UFG0"/>
<dbReference type="InterPro" id="IPR002575">
    <property type="entry name" value="Aminoglycoside_PTrfase"/>
</dbReference>
<dbReference type="PANTHER" id="PTHR33540">
    <property type="entry name" value="TRNA THREONYLCARBAMOYLADENOSINE BIOSYNTHESIS PROTEIN TSAE"/>
    <property type="match status" value="1"/>
</dbReference>
<dbReference type="InterPro" id="IPR011009">
    <property type="entry name" value="Kinase-like_dom_sf"/>
</dbReference>
<dbReference type="GO" id="GO:0005524">
    <property type="term" value="F:ATP binding"/>
    <property type="evidence" value="ECO:0007669"/>
    <property type="project" value="UniProtKB-KW"/>
</dbReference>
<accession>A0A6H1UFG0</accession>
<reference evidence="4 5" key="1">
    <citation type="submission" date="2020-04" db="EMBL/GenBank/DDBJ databases">
        <title>Ferrimonas sp. S7 isolated from sea water.</title>
        <authorList>
            <person name="Bae S.S."/>
            <person name="Baek K."/>
        </authorList>
    </citation>
    <scope>NUCLEOTIDE SEQUENCE [LARGE SCALE GENOMIC DNA]</scope>
    <source>
        <strain evidence="4 5">S7</strain>
    </source>
</reference>
<evidence type="ECO:0000313" key="5">
    <source>
        <dbReference type="Proteomes" id="UP000501602"/>
    </source>
</evidence>
<evidence type="ECO:0000256" key="2">
    <source>
        <dbReference type="ARBA" id="ARBA00022840"/>
    </source>
</evidence>
<dbReference type="GO" id="GO:0016740">
    <property type="term" value="F:transferase activity"/>
    <property type="evidence" value="ECO:0007669"/>
    <property type="project" value="UniProtKB-KW"/>
</dbReference>
<name>A0A6H1UFG0_9GAMM</name>
<sequence length="340" mass="38462">MTTDPRAQRLHQWLEQIWQQPLAPPEAIFADASFRRYFRYQRNGVSEIAMDAPPELEDCRPFVAMTKALADGGLPVPQLLAEDLQLGFLCLSDLGDTHLYARLIENDAQRWYQKALAMLPAFAEITSTVAGALPQYSRALLTTELELFPQWLLKTHLQLDVDAQMWQQLVEVLVGNAIEQPQVGVHRDFHSRNLMVIGDTLALIDYQGAVVGPISYDVVSLLRDCYLVLPEAQITSLLQQHLTQLKADGLLDETVTQEQFQRWFDLMGMQRHLKAAGIFARLHHRDGKSGYLADLPRVINYLIAVGQRYVETQPLAQLLAQQVAPRLANPLGEQMDDLSR</sequence>
<dbReference type="Gene3D" id="3.30.200.20">
    <property type="entry name" value="Phosphorylase Kinase, domain 1"/>
    <property type="match status" value="1"/>
</dbReference>
<gene>
    <name evidence="4" type="ORF">HER31_13495</name>
</gene>
<dbReference type="RefSeq" id="WP_168661178.1">
    <property type="nucleotide sequence ID" value="NZ_CP051180.1"/>
</dbReference>
<dbReference type="PANTHER" id="PTHR33540:SF1">
    <property type="entry name" value="N-ACETYLMURAMATE_N-ACETYLGLUCOSAMINE KINASE"/>
    <property type="match status" value="1"/>
</dbReference>
<dbReference type="KEGG" id="fes:HER31_13495"/>
<proteinExistence type="predicted"/>
<evidence type="ECO:0000256" key="1">
    <source>
        <dbReference type="ARBA" id="ARBA00022741"/>
    </source>
</evidence>
<feature type="domain" description="Aminoglycoside phosphotransferase" evidence="3">
    <location>
        <begin position="30"/>
        <end position="237"/>
    </location>
</feature>
<keyword evidence="2" id="KW-0067">ATP-binding</keyword>
<dbReference type="Proteomes" id="UP000501602">
    <property type="component" value="Chromosome"/>
</dbReference>
<protein>
    <submittedName>
        <fullName evidence="4">Phosphotransferase</fullName>
    </submittedName>
</protein>
<keyword evidence="4" id="KW-0808">Transferase</keyword>
<evidence type="ECO:0000259" key="3">
    <source>
        <dbReference type="Pfam" id="PF01636"/>
    </source>
</evidence>
<evidence type="ECO:0000313" key="4">
    <source>
        <dbReference type="EMBL" id="QIZ77821.1"/>
    </source>
</evidence>
<keyword evidence="1" id="KW-0547">Nucleotide-binding</keyword>
<dbReference type="SUPFAM" id="SSF56112">
    <property type="entry name" value="Protein kinase-like (PK-like)"/>
    <property type="match status" value="1"/>
</dbReference>
<dbReference type="Pfam" id="PF01636">
    <property type="entry name" value="APH"/>
    <property type="match status" value="1"/>
</dbReference>
<dbReference type="EMBL" id="CP051180">
    <property type="protein sequence ID" value="QIZ77821.1"/>
    <property type="molecule type" value="Genomic_DNA"/>
</dbReference>